<evidence type="ECO:0000313" key="2">
    <source>
        <dbReference type="EMBL" id="HJB55967.1"/>
    </source>
</evidence>
<keyword evidence="1" id="KW-1133">Transmembrane helix</keyword>
<feature type="transmembrane region" description="Helical" evidence="1">
    <location>
        <begin position="94"/>
        <end position="114"/>
    </location>
</feature>
<evidence type="ECO:0000256" key="1">
    <source>
        <dbReference type="SAM" id="Phobius"/>
    </source>
</evidence>
<feature type="transmembrane region" description="Helical" evidence="1">
    <location>
        <begin position="120"/>
        <end position="142"/>
    </location>
</feature>
<protein>
    <recommendedName>
        <fullName evidence="4">DUF2178 domain-containing protein</fullName>
    </recommendedName>
</protein>
<feature type="transmembrane region" description="Helical" evidence="1">
    <location>
        <begin position="46"/>
        <end position="64"/>
    </location>
</feature>
<evidence type="ECO:0000313" key="3">
    <source>
        <dbReference type="Proteomes" id="UP000824208"/>
    </source>
</evidence>
<reference evidence="2" key="2">
    <citation type="submission" date="2021-04" db="EMBL/GenBank/DDBJ databases">
        <authorList>
            <person name="Gilroy R."/>
        </authorList>
    </citation>
    <scope>NUCLEOTIDE SEQUENCE</scope>
    <source>
        <strain evidence="2">CHK189-11263</strain>
    </source>
</reference>
<gene>
    <name evidence="2" type="ORF">H9714_00250</name>
</gene>
<keyword evidence="1" id="KW-0812">Transmembrane</keyword>
<comment type="caution">
    <text evidence="2">The sequence shown here is derived from an EMBL/GenBank/DDBJ whole genome shotgun (WGS) entry which is preliminary data.</text>
</comment>
<name>A0A9D2M8G1_9FIRM</name>
<accession>A0A9D2M8G1</accession>
<dbReference type="Proteomes" id="UP000824208">
    <property type="component" value="Unassembled WGS sequence"/>
</dbReference>
<proteinExistence type="predicted"/>
<evidence type="ECO:0008006" key="4">
    <source>
        <dbReference type="Google" id="ProtNLM"/>
    </source>
</evidence>
<feature type="transmembrane region" description="Helical" evidence="1">
    <location>
        <begin position="12"/>
        <end position="34"/>
    </location>
</feature>
<reference evidence="2" key="1">
    <citation type="journal article" date="2021" name="PeerJ">
        <title>Extensive microbial diversity within the chicken gut microbiome revealed by metagenomics and culture.</title>
        <authorList>
            <person name="Gilroy R."/>
            <person name="Ravi A."/>
            <person name="Getino M."/>
            <person name="Pursley I."/>
            <person name="Horton D.L."/>
            <person name="Alikhan N.F."/>
            <person name="Baker D."/>
            <person name="Gharbi K."/>
            <person name="Hall N."/>
            <person name="Watson M."/>
            <person name="Adriaenssens E.M."/>
            <person name="Foster-Nyarko E."/>
            <person name="Jarju S."/>
            <person name="Secka A."/>
            <person name="Antonio M."/>
            <person name="Oren A."/>
            <person name="Chaudhuri R.R."/>
            <person name="La Ragione R."/>
            <person name="Hildebrand F."/>
            <person name="Pallen M.J."/>
        </authorList>
    </citation>
    <scope>NUCLEOTIDE SEQUENCE</scope>
    <source>
        <strain evidence="2">CHK189-11263</strain>
    </source>
</reference>
<dbReference type="AlphaFoldDB" id="A0A9D2M8G1"/>
<dbReference type="EMBL" id="DWYC01000002">
    <property type="protein sequence ID" value="HJB55967.1"/>
    <property type="molecule type" value="Genomic_DNA"/>
</dbReference>
<keyword evidence="1" id="KW-0472">Membrane</keyword>
<sequence>MRCKRFGTRKTLAHAQWGVLFLGVVMLGTCLVLSWMGRMDGPTMGFYLGAGSGMLLYGLVMRLMGRWRRRTPERAEEADRALNDERNQEIGRRAVMGAGAVQIFALAAAVLVAWPLNKAVFWTVFALLWVYTLAYLGSYVYFWRKL</sequence>
<organism evidence="2 3">
    <name type="scientific">Candidatus Flavonifractor intestinipullorum</name>
    <dbReference type="NCBI Taxonomy" id="2838587"/>
    <lineage>
        <taxon>Bacteria</taxon>
        <taxon>Bacillati</taxon>
        <taxon>Bacillota</taxon>
        <taxon>Clostridia</taxon>
        <taxon>Eubacteriales</taxon>
        <taxon>Oscillospiraceae</taxon>
        <taxon>Flavonifractor</taxon>
    </lineage>
</organism>